<protein>
    <recommendedName>
        <fullName evidence="9">POPLD domain-containing protein</fullName>
    </recommendedName>
</protein>
<feature type="compositionally biased region" description="Gly residues" evidence="4">
    <location>
        <begin position="778"/>
        <end position="788"/>
    </location>
</feature>
<dbReference type="Pfam" id="PF06978">
    <property type="entry name" value="POP1_N"/>
    <property type="match status" value="1"/>
</dbReference>
<dbReference type="InterPro" id="IPR009723">
    <property type="entry name" value="Pop1_N"/>
</dbReference>
<keyword evidence="3" id="KW-0539">Nucleus</keyword>
<dbReference type="Proteomes" id="UP001165080">
    <property type="component" value="Unassembled WGS sequence"/>
</dbReference>
<name>A0A9W6BPG7_9CHLO</name>
<feature type="compositionally biased region" description="Low complexity" evidence="4">
    <location>
        <begin position="1040"/>
        <end position="1061"/>
    </location>
</feature>
<dbReference type="EMBL" id="BRXU01000014">
    <property type="protein sequence ID" value="GLC55748.1"/>
    <property type="molecule type" value="Genomic_DNA"/>
</dbReference>
<feature type="compositionally biased region" description="Low complexity" evidence="4">
    <location>
        <begin position="800"/>
        <end position="814"/>
    </location>
</feature>
<feature type="compositionally biased region" description="Low complexity" evidence="4">
    <location>
        <begin position="726"/>
        <end position="735"/>
    </location>
</feature>
<feature type="domain" description="Pop1 N-terminal" evidence="5">
    <location>
        <begin position="212"/>
        <end position="271"/>
    </location>
</feature>
<sequence length="1370" mass="138882">MRTNRGAEVPNLHFGPRRATSHRRFCVRRRPNLRLAALYGNRTIAGDGGIMDRRQLGTADSSGAGAGAGDEAAGARTQRRRVDSGALFAAAAEAAPSLTAQAETGLQPPQHPQRPTNRRMRRRPAALQSATEASCASRDLAPQQQQQQQQQPQPARTPATPFWTLSAGAASDAAAAAGGDEAAAAATSPGEAEPAAEEEEEEDPSGGVLALRRLETHVWHARRMAMERRWGHVLASHAAGRGRGSRSLLAQLRVGALLHDSSYSGCVELRGHQRTLAGVMRRMSDPARLDELLDRPEVISGAAEWDLFLHSPGAFPTHPLAPVRALWLTPPTQTQTQPRPRPPTPEHSEDLSHMVRDQEEEEEEEVDADGWAPRCVLWLWVHAAAFGDVWAALHQAAAQEEAAAAAAMEQEAEVGDAPGADAGGGPGSGRPLHPPRVSIRSRCPDLRRIEVVGAAASAALARVLQPMQPMQQVASLSPTAAASAAPAAPAAAALKPSSSSGAGAAGGDSDAARPNGGGAGAGRNGDGSSLGGRLWCSVWERDCGGGGGGGEGGEGPRWQWRWPAGAVVGLVAADPRLAAPVAAGGGRALRADALAEAEAYCGGGGMGDDGGGAGGSWGRELGAGAAVNPRRVSECCVGLGLGEAELRRQRRQWPEAGDWTLGAAALWSSATAAPAAGVPPPLDQSQVAAVRQAARRRLLQTGLGLGLGLAGTSAAAPGRGRRADAADAPAAAAGERGSRELQRPGEGSSSGGGGGPSVSFPVLLIRRPESGSLHSGVPGAGGPHGGGQRQRQREQRRGRQAGQAGQATATSAGRESPGCGWSLVLPAGWVMPVWTALAYTGARPTGQSEWRQLAAHFRMPCFPYDHPYTPAGSRYNVEAAAELAAAASRRPRGRARRPADLGPVADWSRLMQPPQMPVRPLPSSLMGRCKPRRTKAGPASCTAGGGGGGAAHGGGAADRMEEDAAPASTAVAAVASRPGAIAGGGGGGEASSTAEGAVGATVPGAPDTDWSLALSRSTVRQFLFSGEGHGGGGGGGRGAGAAVAAAPGFAPRQQQQQQQRGQRQERGRQPASKDRLHGWTLRKAVRLGLLAPPGPPPTAAAPAAPAAVALPTAAPPLPAHIKPHQQQHEGQVAEGRDVSMAEGGGEAAASQPPRRRCLLYVALSVEGRGVCEAGAEVIGTVVGGNSPQGSGGAGADTGGQLADAHATQTEAPDVRLGADSRSAPSVGEAVVVGYVVSAATRGSSAYPGGLALCDAAGLARCLPAAPPGLGSPGARDGGAVHRRSAAGLETEAQAGAECVGAGGESGASASAGVGSWFGGAGEEMGMQGWGGRRGGGVRVLRLWVRNPGSDALRCCRAELLFPGGEPPLGM</sequence>
<feature type="compositionally biased region" description="Gly residues" evidence="4">
    <location>
        <begin position="515"/>
        <end position="527"/>
    </location>
</feature>
<feature type="compositionally biased region" description="Low complexity" evidence="4">
    <location>
        <begin position="494"/>
        <end position="514"/>
    </location>
</feature>
<evidence type="ECO:0000313" key="7">
    <source>
        <dbReference type="EMBL" id="GLC55748.1"/>
    </source>
</evidence>
<feature type="compositionally biased region" description="Basic and acidic residues" evidence="4">
    <location>
        <begin position="344"/>
        <end position="357"/>
    </location>
</feature>
<dbReference type="InterPro" id="IPR012590">
    <property type="entry name" value="POPLD_dom"/>
</dbReference>
<feature type="compositionally biased region" description="Low complexity" evidence="4">
    <location>
        <begin position="990"/>
        <end position="1001"/>
    </location>
</feature>
<feature type="compositionally biased region" description="Gly residues" evidence="4">
    <location>
        <begin position="943"/>
        <end position="956"/>
    </location>
</feature>
<evidence type="ECO:0000256" key="1">
    <source>
        <dbReference type="ARBA" id="ARBA00004123"/>
    </source>
</evidence>
<feature type="region of interest" description="Disordered" evidence="4">
    <location>
        <begin position="1025"/>
        <end position="1078"/>
    </location>
</feature>
<organism evidence="7 8">
    <name type="scientific">Pleodorina starrii</name>
    <dbReference type="NCBI Taxonomy" id="330485"/>
    <lineage>
        <taxon>Eukaryota</taxon>
        <taxon>Viridiplantae</taxon>
        <taxon>Chlorophyta</taxon>
        <taxon>core chlorophytes</taxon>
        <taxon>Chlorophyceae</taxon>
        <taxon>CS clade</taxon>
        <taxon>Chlamydomonadales</taxon>
        <taxon>Volvocaceae</taxon>
        <taxon>Pleodorina</taxon>
    </lineage>
</organism>
<feature type="compositionally biased region" description="Low complexity" evidence="4">
    <location>
        <begin position="59"/>
        <end position="75"/>
    </location>
</feature>
<feature type="region of interest" description="Disordered" evidence="4">
    <location>
        <begin position="709"/>
        <end position="817"/>
    </location>
</feature>
<feature type="compositionally biased region" description="Low complexity" evidence="4">
    <location>
        <begin position="407"/>
        <end position="420"/>
    </location>
</feature>
<dbReference type="GO" id="GO:0001682">
    <property type="term" value="P:tRNA 5'-leader removal"/>
    <property type="evidence" value="ECO:0007669"/>
    <property type="project" value="InterPro"/>
</dbReference>
<gene>
    <name evidence="7" type="primary">PLEST009957</name>
    <name evidence="7" type="ORF">PLESTB_001024500</name>
</gene>
<evidence type="ECO:0000259" key="5">
    <source>
        <dbReference type="Pfam" id="PF06978"/>
    </source>
</evidence>
<keyword evidence="8" id="KW-1185">Reference proteome</keyword>
<feature type="region of interest" description="Disordered" evidence="4">
    <location>
        <begin position="331"/>
        <end position="368"/>
    </location>
</feature>
<feature type="region of interest" description="Disordered" evidence="4">
    <location>
        <begin position="1188"/>
        <end position="1221"/>
    </location>
</feature>
<dbReference type="InterPro" id="IPR039182">
    <property type="entry name" value="Pop1"/>
</dbReference>
<feature type="region of interest" description="Disordered" evidence="4">
    <location>
        <begin position="407"/>
        <end position="439"/>
    </location>
</feature>
<dbReference type="GO" id="GO:0005655">
    <property type="term" value="C:nucleolar ribonuclease P complex"/>
    <property type="evidence" value="ECO:0007669"/>
    <property type="project" value="InterPro"/>
</dbReference>
<comment type="subcellular location">
    <subcellularLocation>
        <location evidence="1">Nucleus</location>
    </subcellularLocation>
</comment>
<feature type="region of interest" description="Disordered" evidence="4">
    <location>
        <begin position="98"/>
        <end position="209"/>
    </location>
</feature>
<feature type="compositionally biased region" description="Acidic residues" evidence="4">
    <location>
        <begin position="194"/>
        <end position="204"/>
    </location>
</feature>
<keyword evidence="2" id="KW-0819">tRNA processing</keyword>
<reference evidence="7 8" key="1">
    <citation type="journal article" date="2023" name="Commun. Biol.">
        <title>Reorganization of the ancestral sex-determining regions during the evolution of trioecy in Pleodorina starrii.</title>
        <authorList>
            <person name="Takahashi K."/>
            <person name="Suzuki S."/>
            <person name="Kawai-Toyooka H."/>
            <person name="Yamamoto K."/>
            <person name="Hamaji T."/>
            <person name="Ootsuki R."/>
            <person name="Yamaguchi H."/>
            <person name="Kawachi M."/>
            <person name="Higashiyama T."/>
            <person name="Nozaki H."/>
        </authorList>
    </citation>
    <scope>NUCLEOTIDE SEQUENCE [LARGE SCALE GENOMIC DNA]</scope>
    <source>
        <strain evidence="7 8">NIES-4479</strain>
    </source>
</reference>
<feature type="region of interest" description="Disordered" evidence="4">
    <location>
        <begin position="905"/>
        <end position="1009"/>
    </location>
</feature>
<feature type="compositionally biased region" description="Gly residues" evidence="4">
    <location>
        <begin position="1027"/>
        <end position="1039"/>
    </location>
</feature>
<evidence type="ECO:0008006" key="9">
    <source>
        <dbReference type="Google" id="ProtNLM"/>
    </source>
</evidence>
<dbReference type="OrthoDB" id="442863at2759"/>
<evidence type="ECO:0000259" key="6">
    <source>
        <dbReference type="Pfam" id="PF08170"/>
    </source>
</evidence>
<comment type="caution">
    <text evidence="7">The sequence shown here is derived from an EMBL/GenBank/DDBJ whole genome shotgun (WGS) entry which is preliminary data.</text>
</comment>
<dbReference type="Pfam" id="PF08170">
    <property type="entry name" value="POPLD"/>
    <property type="match status" value="1"/>
</dbReference>
<dbReference type="PANTHER" id="PTHR22731:SF3">
    <property type="entry name" value="RIBONUCLEASES P_MRP PROTEIN SUBUNIT POP1"/>
    <property type="match status" value="1"/>
</dbReference>
<feature type="region of interest" description="Disordered" evidence="4">
    <location>
        <begin position="1114"/>
        <end position="1151"/>
    </location>
</feature>
<dbReference type="GO" id="GO:0000172">
    <property type="term" value="C:ribonuclease MRP complex"/>
    <property type="evidence" value="ECO:0007669"/>
    <property type="project" value="InterPro"/>
</dbReference>
<feature type="region of interest" description="Disordered" evidence="4">
    <location>
        <begin position="494"/>
        <end position="527"/>
    </location>
</feature>
<feature type="compositionally biased region" description="Low complexity" evidence="4">
    <location>
        <begin position="965"/>
        <end position="980"/>
    </location>
</feature>
<proteinExistence type="predicted"/>
<dbReference type="PANTHER" id="PTHR22731">
    <property type="entry name" value="RIBONUCLEASES P/MRP PROTEIN SUBUNIT POP1"/>
    <property type="match status" value="1"/>
</dbReference>
<feature type="compositionally biased region" description="Low complexity" evidence="4">
    <location>
        <begin position="167"/>
        <end position="193"/>
    </location>
</feature>
<feature type="domain" description="POPLD" evidence="6">
    <location>
        <begin position="820"/>
        <end position="894"/>
    </location>
</feature>
<feature type="compositionally biased region" description="Acidic residues" evidence="4">
    <location>
        <begin position="358"/>
        <end position="368"/>
    </location>
</feature>
<evidence type="ECO:0000313" key="8">
    <source>
        <dbReference type="Proteomes" id="UP001165080"/>
    </source>
</evidence>
<evidence type="ECO:0000256" key="3">
    <source>
        <dbReference type="ARBA" id="ARBA00023242"/>
    </source>
</evidence>
<evidence type="ECO:0000256" key="4">
    <source>
        <dbReference type="SAM" id="MobiDB-lite"/>
    </source>
</evidence>
<evidence type="ECO:0000256" key="2">
    <source>
        <dbReference type="ARBA" id="ARBA00022694"/>
    </source>
</evidence>
<accession>A0A9W6BPG7</accession>
<feature type="compositionally biased region" description="Basic and acidic residues" evidence="4">
    <location>
        <begin position="1062"/>
        <end position="1077"/>
    </location>
</feature>
<feature type="compositionally biased region" description="Low complexity" evidence="4">
    <location>
        <begin position="142"/>
        <end position="154"/>
    </location>
</feature>
<feature type="region of interest" description="Disordered" evidence="4">
    <location>
        <begin position="55"/>
        <end position="80"/>
    </location>
</feature>